<comment type="caution">
    <text evidence="4">The sequence shown here is derived from an EMBL/GenBank/DDBJ whole genome shotgun (WGS) entry which is preliminary data.</text>
</comment>
<dbReference type="CDD" id="cd00293">
    <property type="entry name" value="USP-like"/>
    <property type="match status" value="1"/>
</dbReference>
<dbReference type="AlphaFoldDB" id="A0A849L2W3"/>
<dbReference type="PIRSF" id="PIRSF006276">
    <property type="entry name" value="UspA"/>
    <property type="match status" value="1"/>
</dbReference>
<accession>A0A849L2W3</accession>
<dbReference type="Pfam" id="PF00582">
    <property type="entry name" value="Usp"/>
    <property type="match status" value="1"/>
</dbReference>
<protein>
    <recommendedName>
        <fullName evidence="2">Universal stress protein</fullName>
    </recommendedName>
</protein>
<dbReference type="PANTHER" id="PTHR46268:SF6">
    <property type="entry name" value="UNIVERSAL STRESS PROTEIN UP12"/>
    <property type="match status" value="1"/>
</dbReference>
<evidence type="ECO:0000256" key="1">
    <source>
        <dbReference type="ARBA" id="ARBA00008791"/>
    </source>
</evidence>
<dbReference type="Proteomes" id="UP000572377">
    <property type="component" value="Unassembled WGS sequence"/>
</dbReference>
<dbReference type="InterPro" id="IPR006016">
    <property type="entry name" value="UspA"/>
</dbReference>
<dbReference type="InterPro" id="IPR006015">
    <property type="entry name" value="Universal_stress_UspA"/>
</dbReference>
<evidence type="ECO:0000256" key="2">
    <source>
        <dbReference type="PIRNR" id="PIRNR006276"/>
    </source>
</evidence>
<feature type="domain" description="UspA" evidence="3">
    <location>
        <begin position="1"/>
        <end position="134"/>
    </location>
</feature>
<comment type="similarity">
    <text evidence="1 2">Belongs to the universal stress protein A family.</text>
</comment>
<evidence type="ECO:0000259" key="3">
    <source>
        <dbReference type="Pfam" id="PF00582"/>
    </source>
</evidence>
<comment type="subcellular location">
    <subcellularLocation>
        <location evidence="2">Cytoplasm</location>
    </subcellularLocation>
</comment>
<keyword evidence="5" id="KW-1185">Reference proteome</keyword>
<dbReference type="InterPro" id="IPR014729">
    <property type="entry name" value="Rossmann-like_a/b/a_fold"/>
</dbReference>
<dbReference type="PANTHER" id="PTHR46268">
    <property type="entry name" value="STRESS RESPONSE PROTEIN NHAX"/>
    <property type="match status" value="1"/>
</dbReference>
<gene>
    <name evidence="4" type="ORF">HMH01_09010</name>
</gene>
<proteinExistence type="inferred from homology"/>
<evidence type="ECO:0000313" key="5">
    <source>
        <dbReference type="Proteomes" id="UP000572377"/>
    </source>
</evidence>
<dbReference type="SUPFAM" id="SSF52402">
    <property type="entry name" value="Adenine nucleotide alpha hydrolases-like"/>
    <property type="match status" value="1"/>
</dbReference>
<evidence type="ECO:0000313" key="4">
    <source>
        <dbReference type="EMBL" id="NNU80574.1"/>
    </source>
</evidence>
<keyword evidence="2" id="KW-0963">Cytoplasm</keyword>
<reference evidence="4 5" key="1">
    <citation type="submission" date="2020-05" db="EMBL/GenBank/DDBJ databases">
        <title>Gimesia benthica sp. nov., a novel planctomycete isolated from a deep-sea water sample of the Northwest Indian Ocean.</title>
        <authorList>
            <person name="Wang J."/>
            <person name="Ruan C."/>
            <person name="Song L."/>
            <person name="Zhu Y."/>
            <person name="Li A."/>
            <person name="Zheng X."/>
            <person name="Wang L."/>
            <person name="Lu Z."/>
            <person name="Huang Y."/>
            <person name="Du W."/>
            <person name="Zhou Y."/>
            <person name="Huang L."/>
            <person name="Dai X."/>
        </authorList>
    </citation>
    <scope>NUCLEOTIDE SEQUENCE [LARGE SCALE GENOMIC DNA]</scope>
    <source>
        <strain evidence="4 5">YYQ-30</strain>
    </source>
</reference>
<dbReference type="RefSeq" id="WP_171324454.1">
    <property type="nucleotide sequence ID" value="NZ_JABFBC010000001.1"/>
</dbReference>
<dbReference type="Gene3D" id="3.40.50.620">
    <property type="entry name" value="HUPs"/>
    <property type="match status" value="1"/>
</dbReference>
<dbReference type="GO" id="GO:0005737">
    <property type="term" value="C:cytoplasm"/>
    <property type="evidence" value="ECO:0007669"/>
    <property type="project" value="UniProtKB-SubCell"/>
</dbReference>
<name>A0A849L2W3_9RHOB</name>
<sequence>MYRNILVPVDLTHEEVANRILTLAKRLSASGARVTVIHVLPDIPSYVDTYVPHDVREARAKEQREILERMVAAAGLKADVRIAYGPPHNRILDVLDEVAPDLVIIGSHRPGLSDYFLGSTAARVVRHAQCSVLVDR</sequence>
<dbReference type="EMBL" id="JABFBC010000001">
    <property type="protein sequence ID" value="NNU80574.1"/>
    <property type="molecule type" value="Genomic_DNA"/>
</dbReference>
<dbReference type="PRINTS" id="PR01438">
    <property type="entry name" value="UNVRSLSTRESS"/>
</dbReference>
<organism evidence="4 5">
    <name type="scientific">Halovulum dunhuangense</name>
    <dbReference type="NCBI Taxonomy" id="1505036"/>
    <lineage>
        <taxon>Bacteria</taxon>
        <taxon>Pseudomonadati</taxon>
        <taxon>Pseudomonadota</taxon>
        <taxon>Alphaproteobacteria</taxon>
        <taxon>Rhodobacterales</taxon>
        <taxon>Paracoccaceae</taxon>
        <taxon>Halovulum</taxon>
    </lineage>
</organism>